<dbReference type="EMBL" id="QUSX01000001">
    <property type="protein sequence ID" value="RRQ50103.1"/>
    <property type="molecule type" value="Genomic_DNA"/>
</dbReference>
<protein>
    <submittedName>
        <fullName evidence="3">SH3 domain-containing protein</fullName>
    </submittedName>
</protein>
<evidence type="ECO:0000313" key="3">
    <source>
        <dbReference type="EMBL" id="RRQ50103.1"/>
    </source>
</evidence>
<feature type="signal peptide" evidence="1">
    <location>
        <begin position="1"/>
        <end position="21"/>
    </location>
</feature>
<feature type="domain" description="SH3b" evidence="2">
    <location>
        <begin position="46"/>
        <end position="105"/>
    </location>
</feature>
<accession>A0A426RM79</accession>
<dbReference type="AlphaFoldDB" id="A0A426RM79"/>
<evidence type="ECO:0000259" key="2">
    <source>
        <dbReference type="Pfam" id="PF08239"/>
    </source>
</evidence>
<proteinExistence type="predicted"/>
<comment type="caution">
    <text evidence="3">The sequence shown here is derived from an EMBL/GenBank/DDBJ whole genome shotgun (WGS) entry which is preliminary data.</text>
</comment>
<name>A0A426RM79_9FLAO</name>
<reference evidence="4" key="1">
    <citation type="submission" date="2018-12" db="EMBL/GenBank/DDBJ databases">
        <title>Maribacter lutimaris sp. nov., isolated from marine sediment.</title>
        <authorList>
            <person name="Kim K.K."/>
        </authorList>
    </citation>
    <scope>NUCLEOTIDE SEQUENCE [LARGE SCALE GENOMIC DNA]</scope>
    <source>
        <strain evidence="4">PoM-212</strain>
    </source>
</reference>
<sequence>MKAKQILSILTILTICLFTNAQEKTHCIYDDCGFEPGQTVYLFGDQVQLREAPTTNSKVLKTLSIGSPLVIQEKHENSWRYKGIDHPFYKVSYKGKEGYILGGLIALEKKTIQDVVHLFGRSKTGDEDYLLIRSLKDDGSFTEKSTRLANSQFYLSALGNKGVPNIEGMLFVDYLAEACGVEGGGIYLFQQEGSLYQVARLSQVSDAGVYYFWEEFIFPEDMHGVPGKIRYKKEIGENYNEAADWEKMSKETKILVWNNGSLELAQR</sequence>
<dbReference type="InterPro" id="IPR003646">
    <property type="entry name" value="SH3-like_bac-type"/>
</dbReference>
<gene>
    <name evidence="3" type="ORF">DZC72_05895</name>
</gene>
<dbReference type="Gene3D" id="2.30.30.40">
    <property type="entry name" value="SH3 Domains"/>
    <property type="match status" value="1"/>
</dbReference>
<dbReference type="OrthoDB" id="1410098at2"/>
<keyword evidence="4" id="KW-1185">Reference proteome</keyword>
<keyword evidence="1" id="KW-0732">Signal</keyword>
<evidence type="ECO:0000313" key="4">
    <source>
        <dbReference type="Proteomes" id="UP000286990"/>
    </source>
</evidence>
<dbReference type="Proteomes" id="UP000286990">
    <property type="component" value="Unassembled WGS sequence"/>
</dbReference>
<evidence type="ECO:0000256" key="1">
    <source>
        <dbReference type="SAM" id="SignalP"/>
    </source>
</evidence>
<feature type="chain" id="PRO_5019568812" evidence="1">
    <location>
        <begin position="22"/>
        <end position="267"/>
    </location>
</feature>
<organism evidence="3 4">
    <name type="scientific">Maribacter algicola</name>
    <dbReference type="NCBI Taxonomy" id="2498892"/>
    <lineage>
        <taxon>Bacteria</taxon>
        <taxon>Pseudomonadati</taxon>
        <taxon>Bacteroidota</taxon>
        <taxon>Flavobacteriia</taxon>
        <taxon>Flavobacteriales</taxon>
        <taxon>Flavobacteriaceae</taxon>
        <taxon>Maribacter</taxon>
    </lineage>
</organism>
<dbReference type="RefSeq" id="WP_125221918.1">
    <property type="nucleotide sequence ID" value="NZ_QUSX01000001.1"/>
</dbReference>
<dbReference type="Pfam" id="PF08239">
    <property type="entry name" value="SH3_3"/>
    <property type="match status" value="1"/>
</dbReference>